<protein>
    <submittedName>
        <fullName evidence="9">Cyclin-dependent kinase inhibitor 1C isoform X1</fullName>
    </submittedName>
</protein>
<evidence type="ECO:0000256" key="3">
    <source>
        <dbReference type="ARBA" id="ARBA00023013"/>
    </source>
</evidence>
<feature type="compositionally biased region" description="Low complexity" evidence="6">
    <location>
        <begin position="8"/>
        <end position="29"/>
    </location>
</feature>
<feature type="compositionally biased region" description="Basic residues" evidence="6">
    <location>
        <begin position="126"/>
        <end position="137"/>
    </location>
</feature>
<dbReference type="RefSeq" id="XP_067152123.1">
    <property type="nucleotide sequence ID" value="XM_067296022.1"/>
</dbReference>
<evidence type="ECO:0000256" key="1">
    <source>
        <dbReference type="ARBA" id="ARBA00004123"/>
    </source>
</evidence>
<dbReference type="Proteomes" id="UP001652627">
    <property type="component" value="Chromosome 4"/>
</dbReference>
<evidence type="ECO:0000256" key="5">
    <source>
        <dbReference type="ARBA" id="ARBA00023306"/>
    </source>
</evidence>
<dbReference type="GeneID" id="136992066"/>
<evidence type="ECO:0000256" key="2">
    <source>
        <dbReference type="ARBA" id="ARBA00006726"/>
    </source>
</evidence>
<comment type="subcellular location">
    <subcellularLocation>
        <location evidence="1">Nucleus</location>
    </subcellularLocation>
</comment>
<dbReference type="PANTHER" id="PTHR10265:SF44">
    <property type="entry name" value="CYCLIN-DEPENDENT KINASE INHIBITOR 1C"/>
    <property type="match status" value="1"/>
</dbReference>
<feature type="region of interest" description="Disordered" evidence="6">
    <location>
        <begin position="1"/>
        <end position="29"/>
    </location>
</feature>
<dbReference type="Pfam" id="PF02234">
    <property type="entry name" value="CDI"/>
    <property type="match status" value="1"/>
</dbReference>
<evidence type="ECO:0000259" key="7">
    <source>
        <dbReference type="Pfam" id="PF02234"/>
    </source>
</evidence>
<keyword evidence="3 9" id="KW-0649">Protein kinase inhibitor</keyword>
<sequence>MSKVQVPSAAAAAAERAGARRGSPARGRSAVCRSLFGPLDHEELGRELQSRLREMSEADQRRWDYNFGTDTPLPGPGRLRWEEVEAAAVPAFYREAPPRDKPGAAAAAAAAPAPRGRPSRENRAAPPRRRCCRRRRGAPPARITDFFARRKRPAQPKAAAPRPPAAAAAPEQTPRKRLR</sequence>
<feature type="compositionally biased region" description="Low complexity" evidence="6">
    <location>
        <begin position="103"/>
        <end position="116"/>
    </location>
</feature>
<evidence type="ECO:0000256" key="4">
    <source>
        <dbReference type="ARBA" id="ARBA00023242"/>
    </source>
</evidence>
<dbReference type="InterPro" id="IPR044898">
    <property type="entry name" value="CDI_dom_sf"/>
</dbReference>
<feature type="region of interest" description="Disordered" evidence="6">
    <location>
        <begin position="50"/>
        <end position="78"/>
    </location>
</feature>
<organism evidence="8 9">
    <name type="scientific">Apteryx mantelli</name>
    <name type="common">North Island brown kiwi</name>
    <dbReference type="NCBI Taxonomy" id="2696672"/>
    <lineage>
        <taxon>Eukaryota</taxon>
        <taxon>Metazoa</taxon>
        <taxon>Chordata</taxon>
        <taxon>Craniata</taxon>
        <taxon>Vertebrata</taxon>
        <taxon>Euteleostomi</taxon>
        <taxon>Archelosauria</taxon>
        <taxon>Archosauria</taxon>
        <taxon>Dinosauria</taxon>
        <taxon>Saurischia</taxon>
        <taxon>Theropoda</taxon>
        <taxon>Coelurosauria</taxon>
        <taxon>Aves</taxon>
        <taxon>Palaeognathae</taxon>
        <taxon>Apterygiformes</taxon>
        <taxon>Apterygidae</taxon>
        <taxon>Apteryx</taxon>
    </lineage>
</organism>
<dbReference type="InterPro" id="IPR003175">
    <property type="entry name" value="CDI_dom"/>
</dbReference>
<dbReference type="Gene3D" id="4.10.365.10">
    <property type="entry name" value="p27"/>
    <property type="match status" value="1"/>
</dbReference>
<evidence type="ECO:0000313" key="8">
    <source>
        <dbReference type="Proteomes" id="UP001652627"/>
    </source>
</evidence>
<feature type="domain" description="Cyclin-dependent kinase inhibitor" evidence="7">
    <location>
        <begin position="34"/>
        <end position="84"/>
    </location>
</feature>
<comment type="similarity">
    <text evidence="2">Belongs to the CDI family.</text>
</comment>
<gene>
    <name evidence="9" type="primary">CDKN1C</name>
</gene>
<feature type="region of interest" description="Disordered" evidence="6">
    <location>
        <begin position="95"/>
        <end position="179"/>
    </location>
</feature>
<evidence type="ECO:0000256" key="6">
    <source>
        <dbReference type="SAM" id="MobiDB-lite"/>
    </source>
</evidence>
<feature type="compositionally biased region" description="Basic and acidic residues" evidence="6">
    <location>
        <begin position="50"/>
        <end position="64"/>
    </location>
</feature>
<accession>A0ABM4EHG4</accession>
<keyword evidence="5" id="KW-0131">Cell cycle</keyword>
<keyword evidence="4" id="KW-0539">Nucleus</keyword>
<dbReference type="PANTHER" id="PTHR10265">
    <property type="entry name" value="CYCLIN-DEPENDENT KINASE INHIBITOR 1"/>
    <property type="match status" value="1"/>
</dbReference>
<feature type="compositionally biased region" description="Low complexity" evidence="6">
    <location>
        <begin position="155"/>
        <end position="170"/>
    </location>
</feature>
<dbReference type="GO" id="GO:0004860">
    <property type="term" value="F:protein kinase inhibitor activity"/>
    <property type="evidence" value="ECO:0007669"/>
    <property type="project" value="UniProtKB-KW"/>
</dbReference>
<reference evidence="9" key="1">
    <citation type="submission" date="2025-08" db="UniProtKB">
        <authorList>
            <consortium name="RefSeq"/>
        </authorList>
    </citation>
    <scope>IDENTIFICATION</scope>
    <source>
        <tissue evidence="9">Blood</tissue>
    </source>
</reference>
<name>A0ABM4EHG4_9AVES</name>
<keyword evidence="8" id="KW-1185">Reference proteome</keyword>
<proteinExistence type="inferred from homology"/>
<evidence type="ECO:0000313" key="9">
    <source>
        <dbReference type="RefSeq" id="XP_067152123.1"/>
    </source>
</evidence>